<gene>
    <name evidence="4" type="ORF">GCM10022244_23490</name>
</gene>
<evidence type="ECO:0000313" key="4">
    <source>
        <dbReference type="EMBL" id="GAA3912781.1"/>
    </source>
</evidence>
<dbReference type="InterPro" id="IPR050090">
    <property type="entry name" value="Tyrosine_recombinase_XerCD"/>
</dbReference>
<dbReference type="Proteomes" id="UP001501000">
    <property type="component" value="Unassembled WGS sequence"/>
</dbReference>
<keyword evidence="1" id="KW-0233">DNA recombination</keyword>
<evidence type="ECO:0000259" key="3">
    <source>
        <dbReference type="PROSITE" id="PS51898"/>
    </source>
</evidence>
<dbReference type="PROSITE" id="PS51898">
    <property type="entry name" value="TYR_RECOMBINASE"/>
    <property type="match status" value="1"/>
</dbReference>
<dbReference type="PANTHER" id="PTHR30349">
    <property type="entry name" value="PHAGE INTEGRASE-RELATED"/>
    <property type="match status" value="1"/>
</dbReference>
<proteinExistence type="predicted"/>
<evidence type="ECO:0000256" key="2">
    <source>
        <dbReference type="SAM" id="MobiDB-lite"/>
    </source>
</evidence>
<dbReference type="InterPro" id="IPR011010">
    <property type="entry name" value="DNA_brk_join_enz"/>
</dbReference>
<accession>A0ABP7M1A8</accession>
<organism evidence="4 5">
    <name type="scientific">Streptomyces gulbargensis</name>
    <dbReference type="NCBI Taxonomy" id="364901"/>
    <lineage>
        <taxon>Bacteria</taxon>
        <taxon>Bacillati</taxon>
        <taxon>Actinomycetota</taxon>
        <taxon>Actinomycetes</taxon>
        <taxon>Kitasatosporales</taxon>
        <taxon>Streptomycetaceae</taxon>
        <taxon>Streptomyces</taxon>
    </lineage>
</organism>
<comment type="caution">
    <text evidence="4">The sequence shown here is derived from an EMBL/GenBank/DDBJ whole genome shotgun (WGS) entry which is preliminary data.</text>
</comment>
<reference evidence="5" key="1">
    <citation type="journal article" date="2019" name="Int. J. Syst. Evol. Microbiol.">
        <title>The Global Catalogue of Microorganisms (GCM) 10K type strain sequencing project: providing services to taxonomists for standard genome sequencing and annotation.</title>
        <authorList>
            <consortium name="The Broad Institute Genomics Platform"/>
            <consortium name="The Broad Institute Genome Sequencing Center for Infectious Disease"/>
            <person name="Wu L."/>
            <person name="Ma J."/>
        </authorList>
    </citation>
    <scope>NUCLEOTIDE SEQUENCE [LARGE SCALE GENOMIC DNA]</scope>
    <source>
        <strain evidence="5">JCM 16956</strain>
    </source>
</reference>
<dbReference type="InterPro" id="IPR013762">
    <property type="entry name" value="Integrase-like_cat_sf"/>
</dbReference>
<name>A0ABP7M1A8_9ACTN</name>
<feature type="domain" description="Tyr recombinase" evidence="3">
    <location>
        <begin position="235"/>
        <end position="450"/>
    </location>
</feature>
<dbReference type="Gene3D" id="1.10.443.10">
    <property type="entry name" value="Intergrase catalytic core"/>
    <property type="match status" value="1"/>
</dbReference>
<dbReference type="PANTHER" id="PTHR30349:SF64">
    <property type="entry name" value="PROPHAGE INTEGRASE INTD-RELATED"/>
    <property type="match status" value="1"/>
</dbReference>
<dbReference type="InterPro" id="IPR002104">
    <property type="entry name" value="Integrase_catalytic"/>
</dbReference>
<dbReference type="SUPFAM" id="SSF56349">
    <property type="entry name" value="DNA breaking-rejoining enzymes"/>
    <property type="match status" value="1"/>
</dbReference>
<keyword evidence="5" id="KW-1185">Reference proteome</keyword>
<dbReference type="EMBL" id="BAABAJ010000006">
    <property type="protein sequence ID" value="GAA3912781.1"/>
    <property type="molecule type" value="Genomic_DNA"/>
</dbReference>
<evidence type="ECO:0000313" key="5">
    <source>
        <dbReference type="Proteomes" id="UP001501000"/>
    </source>
</evidence>
<feature type="compositionally biased region" description="Low complexity" evidence="2">
    <location>
        <begin position="224"/>
        <end position="233"/>
    </location>
</feature>
<protein>
    <submittedName>
        <fullName evidence="4">Tyrosine-type recombinase/integrase</fullName>
    </submittedName>
</protein>
<evidence type="ECO:0000256" key="1">
    <source>
        <dbReference type="ARBA" id="ARBA00023172"/>
    </source>
</evidence>
<feature type="region of interest" description="Disordered" evidence="2">
    <location>
        <begin position="214"/>
        <end position="236"/>
    </location>
</feature>
<sequence>MDTTYNVKFWKTGVNVGKRKTTYTVRWELNGREHRQTFVTAALAESFRAGLVSAARKGEAFSLSTGRPVSHISQAAGVTWYDFATQFVDQLWARTSANNRRNVAKALTPVTIALLRSQPTAFKGVDVRRALREYAFNTLRRDQAPPEVAVILRWVERNSLTMAAWEDEGTVETALRAAGTKLDGTPVAASTARRTKRVLNVLIEHAIKKKVLKENPLPKGKGAGAAASKTSSAVDKRSLLNKEQAAKLLGWVHARPRGGRRLHTFFATMYYAGARPEEVVALDVGDVRLPDADADDQWGELLLHTAHPEVGRQWTNTGEVREQRGLKGRAADDTRTVPCRPALTRILRAHIEKEGLKPGELLMQGEKGGDLAGSVIRRAWRRARKEVLTPYEFGSPLGRRVYDLRHTCLTNWLNAGVPAATVAEWAGNSVPVLLATYARCIDGQLDDLKQRIEGAGELPHPAAAGA</sequence>
<dbReference type="RefSeq" id="WP_345281450.1">
    <property type="nucleotide sequence ID" value="NZ_BAABAJ010000006.1"/>
</dbReference>